<dbReference type="PIRSF" id="PIRSF000337">
    <property type="entry name" value="NTA_MOA"/>
    <property type="match status" value="1"/>
</dbReference>
<organism evidence="7 8">
    <name type="scientific">Herbiconiux daphne</name>
    <dbReference type="NCBI Taxonomy" id="2970914"/>
    <lineage>
        <taxon>Bacteria</taxon>
        <taxon>Bacillati</taxon>
        <taxon>Actinomycetota</taxon>
        <taxon>Actinomycetes</taxon>
        <taxon>Micrococcales</taxon>
        <taxon>Microbacteriaceae</taxon>
        <taxon>Herbiconiux</taxon>
    </lineage>
</organism>
<feature type="domain" description="Luciferase-like" evidence="6">
    <location>
        <begin position="27"/>
        <end position="388"/>
    </location>
</feature>
<dbReference type="SUPFAM" id="SSF51679">
    <property type="entry name" value="Bacterial luciferase-like"/>
    <property type="match status" value="1"/>
</dbReference>
<accession>A0ABT2H6T3</accession>
<keyword evidence="2" id="KW-0288">FMN</keyword>
<name>A0ABT2H6T3_9MICO</name>
<dbReference type="PANTHER" id="PTHR30011">
    <property type="entry name" value="ALKANESULFONATE MONOOXYGENASE-RELATED"/>
    <property type="match status" value="1"/>
</dbReference>
<dbReference type="EMBL" id="JANLCJ010000008">
    <property type="protein sequence ID" value="MCS5735660.1"/>
    <property type="molecule type" value="Genomic_DNA"/>
</dbReference>
<dbReference type="InterPro" id="IPR016215">
    <property type="entry name" value="NTA_MOA"/>
</dbReference>
<evidence type="ECO:0000256" key="1">
    <source>
        <dbReference type="ARBA" id="ARBA00022630"/>
    </source>
</evidence>
<evidence type="ECO:0000313" key="8">
    <source>
        <dbReference type="Proteomes" id="UP001165586"/>
    </source>
</evidence>
<evidence type="ECO:0000313" key="7">
    <source>
        <dbReference type="EMBL" id="MCS5735660.1"/>
    </source>
</evidence>
<dbReference type="Proteomes" id="UP001165586">
    <property type="component" value="Unassembled WGS sequence"/>
</dbReference>
<keyword evidence="1" id="KW-0285">Flavoprotein</keyword>
<comment type="caution">
    <text evidence="7">The sequence shown here is derived from an EMBL/GenBank/DDBJ whole genome shotgun (WGS) entry which is preliminary data.</text>
</comment>
<protein>
    <submittedName>
        <fullName evidence="7">NtaA/DmoA family FMN-dependent monooxygenase</fullName>
        <ecNumber evidence="7">1.14.-.-</ecNumber>
    </submittedName>
</protein>
<comment type="similarity">
    <text evidence="5">Belongs to the NtaA/SnaA/DszA monooxygenase family.</text>
</comment>
<evidence type="ECO:0000256" key="3">
    <source>
        <dbReference type="ARBA" id="ARBA00023002"/>
    </source>
</evidence>
<evidence type="ECO:0000256" key="4">
    <source>
        <dbReference type="ARBA" id="ARBA00023033"/>
    </source>
</evidence>
<dbReference type="InterPro" id="IPR051260">
    <property type="entry name" value="Diverse_substr_monoxygenases"/>
</dbReference>
<dbReference type="InterPro" id="IPR036661">
    <property type="entry name" value="Luciferase-like_sf"/>
</dbReference>
<dbReference type="PANTHER" id="PTHR30011:SF16">
    <property type="entry name" value="C2H2 FINGER DOMAIN TRANSCRIPTION FACTOR (EUROFUNG)-RELATED"/>
    <property type="match status" value="1"/>
</dbReference>
<evidence type="ECO:0000259" key="6">
    <source>
        <dbReference type="Pfam" id="PF00296"/>
    </source>
</evidence>
<evidence type="ECO:0000256" key="2">
    <source>
        <dbReference type="ARBA" id="ARBA00022643"/>
    </source>
</evidence>
<keyword evidence="4 7" id="KW-0503">Monooxygenase</keyword>
<dbReference type="Pfam" id="PF00296">
    <property type="entry name" value="Bac_luciferase"/>
    <property type="match status" value="1"/>
</dbReference>
<gene>
    <name evidence="7" type="ORF">N1032_18120</name>
</gene>
<dbReference type="InterPro" id="IPR011251">
    <property type="entry name" value="Luciferase-like_dom"/>
</dbReference>
<dbReference type="Gene3D" id="3.20.20.30">
    <property type="entry name" value="Luciferase-like domain"/>
    <property type="match status" value="1"/>
</dbReference>
<proteinExistence type="inferred from homology"/>
<reference evidence="7" key="1">
    <citation type="submission" date="2022-08" db="EMBL/GenBank/DDBJ databases">
        <authorList>
            <person name="Deng Y."/>
            <person name="Han X.-F."/>
            <person name="Zhang Y.-Q."/>
        </authorList>
    </citation>
    <scope>NUCLEOTIDE SEQUENCE</scope>
    <source>
        <strain evidence="7">CPCC 203386</strain>
    </source>
</reference>
<dbReference type="RefSeq" id="WP_259540607.1">
    <property type="nucleotide sequence ID" value="NZ_JANLCJ010000008.1"/>
</dbReference>
<sequence>MTRVILGALYPGQPGWTRWNDAPGSVIDIDAARYVARRAEEAHLDFIFMPEGLRLLETAGLIDEDKLTGRADALTMLATLLGSTERIGLVATLNSTYSEPRDLLRELATIDLLSEGRAAWNLVTSNDAFTGENFRRGGYLAYDERYGRAAEYVALLRQATTSWQLDDIIADTATDRPLTESATARRHLDVRGAYICHAGTFPVPSVTGQPPVLFQAGDSPDGRDFAAQWADAVFSHHVSGPSAAEFYRDTKSRLAQFGRPESDLKILPALKVVVGATKAEAIERAHELISVQLSDEVIRRELSAVWGVDLSNLDPDGPLPPFDPDPGTGGKFYSEATTPQQTADRWRRISAEHGYRSARRLLAHVHGGSVLADTATGVAEEMIARVETHLVDGFILAPSELTTGLDEVYDLVIPELVDRGAFRTDYETTTLRGHFGLSSAREEALR</sequence>
<dbReference type="EC" id="1.14.-.-" evidence="7"/>
<keyword evidence="3 7" id="KW-0560">Oxidoreductase</keyword>
<dbReference type="GO" id="GO:0004497">
    <property type="term" value="F:monooxygenase activity"/>
    <property type="evidence" value="ECO:0007669"/>
    <property type="project" value="UniProtKB-KW"/>
</dbReference>
<dbReference type="NCBIfam" id="TIGR03860">
    <property type="entry name" value="FMN_nitrolo"/>
    <property type="match status" value="1"/>
</dbReference>
<evidence type="ECO:0000256" key="5">
    <source>
        <dbReference type="ARBA" id="ARBA00033748"/>
    </source>
</evidence>
<keyword evidence="8" id="KW-1185">Reference proteome</keyword>